<dbReference type="EMBL" id="PDCW01000029">
    <property type="protein sequence ID" value="PJY72972.1"/>
    <property type="molecule type" value="Genomic_DNA"/>
</dbReference>
<evidence type="ECO:0000313" key="1">
    <source>
        <dbReference type="EMBL" id="PJY72972.1"/>
    </source>
</evidence>
<gene>
    <name evidence="1" type="ORF">CQW34_03434</name>
</gene>
<dbReference type="AlphaFoldDB" id="A0A2M9V407"/>
<evidence type="ECO:0000313" key="2">
    <source>
        <dbReference type="Proteomes" id="UP000231846"/>
    </source>
</evidence>
<name>A0A2M9V407_BACFG</name>
<dbReference type="Proteomes" id="UP000231846">
    <property type="component" value="Unassembled WGS sequence"/>
</dbReference>
<organism evidence="1 2">
    <name type="scientific">Bacteroides fragilis</name>
    <dbReference type="NCBI Taxonomy" id="817"/>
    <lineage>
        <taxon>Bacteria</taxon>
        <taxon>Pseudomonadati</taxon>
        <taxon>Bacteroidota</taxon>
        <taxon>Bacteroidia</taxon>
        <taxon>Bacteroidales</taxon>
        <taxon>Bacteroidaceae</taxon>
        <taxon>Bacteroides</taxon>
    </lineage>
</organism>
<sequence>MMNTELLSERLPISRNESAIFLRSILPTSDGSVTNSKIANHFGTESERIAFEHPPTLYSSFTKRLEYFCNTPLFLFHIWMNI</sequence>
<proteinExistence type="predicted"/>
<comment type="caution">
    <text evidence="1">The sequence shown here is derived from an EMBL/GenBank/DDBJ whole genome shotgun (WGS) entry which is preliminary data.</text>
</comment>
<accession>A0A2M9V407</accession>
<protein>
    <submittedName>
        <fullName evidence="1">Uncharacterized protein</fullName>
    </submittedName>
</protein>
<reference evidence="1 2" key="1">
    <citation type="journal article" date="2017" name="MBio">
        <title>Gut Symbiont Bacteroides fragilis Secretes a Eukaryotic-Like Ubiquitin Protein That Mediates Intraspecies Antagonism.</title>
        <authorList>
            <person name="Chatzidaki-Livanis M."/>
            <person name="Coyne M.J."/>
            <person name="Roelofs K.G."/>
            <person name="Gentyala R.R."/>
            <person name="Caldwell J.M."/>
            <person name="Comstock L.E."/>
        </authorList>
    </citation>
    <scope>NUCLEOTIDE SEQUENCE [LARGE SCALE GENOMIC DNA]</scope>
    <source>
        <strain evidence="1 2">12905</strain>
    </source>
</reference>